<protein>
    <submittedName>
        <fullName evidence="2">GNAT family N-acetyltransferase</fullName>
    </submittedName>
</protein>
<dbReference type="Proteomes" id="UP000013165">
    <property type="component" value="Unassembled WGS sequence"/>
</dbReference>
<dbReference type="SUPFAM" id="SSF55729">
    <property type="entry name" value="Acyl-CoA N-acyltransferases (Nat)"/>
    <property type="match status" value="1"/>
</dbReference>
<evidence type="ECO:0000313" key="3">
    <source>
        <dbReference type="Proteomes" id="UP000013165"/>
    </source>
</evidence>
<gene>
    <name evidence="2" type="ORF">J057_10431</name>
</gene>
<proteinExistence type="predicted"/>
<dbReference type="HOGENOM" id="CLU_056607_3_1_6"/>
<dbReference type="InterPro" id="IPR000182">
    <property type="entry name" value="GNAT_dom"/>
</dbReference>
<dbReference type="PROSITE" id="PS51186">
    <property type="entry name" value="GNAT"/>
    <property type="match status" value="1"/>
</dbReference>
<evidence type="ECO:0000259" key="1">
    <source>
        <dbReference type="PROSITE" id="PS51186"/>
    </source>
</evidence>
<name>N6WW22_9GAMM</name>
<accession>N6WW22</accession>
<dbReference type="PATRIC" id="fig|626887.3.peg.2088"/>
<dbReference type="EMBL" id="APLQ01000011">
    <property type="protein sequence ID" value="ENO15761.2"/>
    <property type="molecule type" value="Genomic_DNA"/>
</dbReference>
<dbReference type="eggNOG" id="COG2153">
    <property type="taxonomic scope" value="Bacteria"/>
</dbReference>
<dbReference type="STRING" id="626887.J057_10431"/>
<keyword evidence="3" id="KW-1185">Reference proteome</keyword>
<dbReference type="GO" id="GO:0016747">
    <property type="term" value="F:acyltransferase activity, transferring groups other than amino-acyl groups"/>
    <property type="evidence" value="ECO:0007669"/>
    <property type="project" value="InterPro"/>
</dbReference>
<dbReference type="AlphaFoldDB" id="N6WW22"/>
<dbReference type="OrthoDB" id="9796171at2"/>
<reference evidence="2 3" key="1">
    <citation type="journal article" date="2013" name="Genome Announc.">
        <title>Genome Sequence of the Polycyclic Aromatic Hydrocarbon-Degrading Bacterium Strain Marinobacter nanhaiticus D15-8WT.</title>
        <authorList>
            <person name="Cui Z."/>
            <person name="Gao W."/>
            <person name="Li Q."/>
            <person name="Xu G."/>
            <person name="Zheng L."/>
        </authorList>
    </citation>
    <scope>NUCLEOTIDE SEQUENCE [LARGE SCALE GENOMIC DNA]</scope>
    <source>
        <strain evidence="2 3">D15-8W</strain>
    </source>
</reference>
<evidence type="ECO:0000313" key="2">
    <source>
        <dbReference type="EMBL" id="ENO15761.2"/>
    </source>
</evidence>
<keyword evidence="2" id="KW-0808">Transferase</keyword>
<dbReference type="Gene3D" id="3.40.630.30">
    <property type="match status" value="1"/>
</dbReference>
<dbReference type="CDD" id="cd04301">
    <property type="entry name" value="NAT_SF"/>
    <property type="match status" value="1"/>
</dbReference>
<dbReference type="Pfam" id="PF13673">
    <property type="entry name" value="Acetyltransf_10"/>
    <property type="match status" value="1"/>
</dbReference>
<sequence>MKLNFRWSRLEDMSSLELFEIIKAREAVFVVEQQCAYQETDDMDLQSWHLSASVDGQLAAYVRVVDPGIKYEQPSIGRVMTVSKFRNLRIGRSLMDEAIRFTEEKYPSTGIKIGAQVYLRKFYESLGFEPASESYDEDGIPHIDMIRSASSAG</sequence>
<feature type="domain" description="N-acetyltransferase" evidence="1">
    <location>
        <begin position="8"/>
        <end position="150"/>
    </location>
</feature>
<comment type="caution">
    <text evidence="2">The sequence shown here is derived from an EMBL/GenBank/DDBJ whole genome shotgun (WGS) entry which is preliminary data.</text>
</comment>
<organism evidence="2 3">
    <name type="scientific">Marinobacter nanhaiticus D15-8W</name>
    <dbReference type="NCBI Taxonomy" id="626887"/>
    <lineage>
        <taxon>Bacteria</taxon>
        <taxon>Pseudomonadati</taxon>
        <taxon>Pseudomonadota</taxon>
        <taxon>Gammaproteobacteria</taxon>
        <taxon>Pseudomonadales</taxon>
        <taxon>Marinobacteraceae</taxon>
        <taxon>Marinobacter</taxon>
    </lineage>
</organism>
<dbReference type="RefSeq" id="WP_040882391.1">
    <property type="nucleotide sequence ID" value="NZ_AP028878.1"/>
</dbReference>
<dbReference type="InterPro" id="IPR016181">
    <property type="entry name" value="Acyl_CoA_acyltransferase"/>
</dbReference>